<accession>A0A919GZ66</accession>
<dbReference type="InterPro" id="IPR021986">
    <property type="entry name" value="Spherulin4"/>
</dbReference>
<feature type="compositionally biased region" description="Pro residues" evidence="1">
    <location>
        <begin position="53"/>
        <end position="65"/>
    </location>
</feature>
<dbReference type="AlphaFoldDB" id="A0A919GZ66"/>
<evidence type="ECO:0000313" key="4">
    <source>
        <dbReference type="Proteomes" id="UP000600026"/>
    </source>
</evidence>
<dbReference type="EMBL" id="BNEE01000004">
    <property type="protein sequence ID" value="GHI83813.1"/>
    <property type="molecule type" value="Genomic_DNA"/>
</dbReference>
<dbReference type="RefSeq" id="WP_234321629.1">
    <property type="nucleotide sequence ID" value="NZ_BNEE01000004.1"/>
</dbReference>
<gene>
    <name evidence="3" type="ORF">Sxan_11770</name>
</gene>
<sequence>MRRAVKAFYAVLVTASLAAPAPAVTASARTEDGARAADPQRSARSKPKAEPIAPAPAPSVPPVPRAPGVRGLEIGVPAYVWANDHMLSDLTATGPAASVVVLNPGNGDSPFDTPWQARADALRGGTTATGERTKVLGYVHTDHGSRDPAAVKASVDNYLRTADGRLHVDGIFFDVVSRDCGPGNATRDHYADLRRYVQDTMHAVDPAAADLVVNNPGTAIADCYLEPGRRTADVFVTYEDTYAAYTSGGWLGGNVFDHATGYRAGTELDPSGTAFWHLVHGVPDDEAMRTTLRTAFDRGAGYAYATGATMPNPWNTGPVWKYHPQTTYAATLG</sequence>
<protein>
    <recommendedName>
        <fullName evidence="5">Spherulation-specific family 4</fullName>
    </recommendedName>
</protein>
<name>A0A919GZ66_9ACTN</name>
<evidence type="ECO:0000313" key="3">
    <source>
        <dbReference type="EMBL" id="GHI83813.1"/>
    </source>
</evidence>
<dbReference type="Proteomes" id="UP000600026">
    <property type="component" value="Unassembled WGS sequence"/>
</dbReference>
<proteinExistence type="predicted"/>
<dbReference type="Pfam" id="PF12138">
    <property type="entry name" value="Spherulin4"/>
    <property type="match status" value="1"/>
</dbReference>
<feature type="chain" id="PRO_5039519892" description="Spherulation-specific family 4" evidence="2">
    <location>
        <begin position="19"/>
        <end position="333"/>
    </location>
</feature>
<dbReference type="PANTHER" id="PTHR35040">
    <property type="match status" value="1"/>
</dbReference>
<keyword evidence="4" id="KW-1185">Reference proteome</keyword>
<evidence type="ECO:0000256" key="1">
    <source>
        <dbReference type="SAM" id="MobiDB-lite"/>
    </source>
</evidence>
<evidence type="ECO:0000256" key="2">
    <source>
        <dbReference type="SAM" id="SignalP"/>
    </source>
</evidence>
<feature type="signal peptide" evidence="2">
    <location>
        <begin position="1"/>
        <end position="18"/>
    </location>
</feature>
<reference evidence="3" key="1">
    <citation type="submission" date="2020-09" db="EMBL/GenBank/DDBJ databases">
        <title>Whole genome shotgun sequence of Streptomyces xanthophaeus NBRC 12829.</title>
        <authorList>
            <person name="Komaki H."/>
            <person name="Tamura T."/>
        </authorList>
    </citation>
    <scope>NUCLEOTIDE SEQUENCE</scope>
    <source>
        <strain evidence="3">NBRC 12829</strain>
    </source>
</reference>
<dbReference type="PANTHER" id="PTHR35040:SF9">
    <property type="entry name" value="4-LIKE CELL SURFACE PROTEIN, PUTATIVE (AFU_ORTHOLOGUE AFUA_4G14080)-RELATED"/>
    <property type="match status" value="1"/>
</dbReference>
<organism evidence="3 4">
    <name type="scientific">Streptomyces xanthophaeus</name>
    <dbReference type="NCBI Taxonomy" id="67385"/>
    <lineage>
        <taxon>Bacteria</taxon>
        <taxon>Bacillati</taxon>
        <taxon>Actinomycetota</taxon>
        <taxon>Actinomycetes</taxon>
        <taxon>Kitasatosporales</taxon>
        <taxon>Streptomycetaceae</taxon>
        <taxon>Streptomyces</taxon>
    </lineage>
</organism>
<comment type="caution">
    <text evidence="3">The sequence shown here is derived from an EMBL/GenBank/DDBJ whole genome shotgun (WGS) entry which is preliminary data.</text>
</comment>
<keyword evidence="2" id="KW-0732">Signal</keyword>
<feature type="region of interest" description="Disordered" evidence="1">
    <location>
        <begin position="22"/>
        <end position="65"/>
    </location>
</feature>
<evidence type="ECO:0008006" key="5">
    <source>
        <dbReference type="Google" id="ProtNLM"/>
    </source>
</evidence>